<feature type="region of interest" description="Disordered" evidence="2">
    <location>
        <begin position="1"/>
        <end position="24"/>
    </location>
</feature>
<evidence type="ECO:0000313" key="5">
    <source>
        <dbReference type="Proteomes" id="UP001144352"/>
    </source>
</evidence>
<dbReference type="GO" id="GO:0016020">
    <property type="term" value="C:membrane"/>
    <property type="evidence" value="ECO:0007669"/>
    <property type="project" value="InterPro"/>
</dbReference>
<dbReference type="SUPFAM" id="SSF53955">
    <property type="entry name" value="Lysozyme-like"/>
    <property type="match status" value="1"/>
</dbReference>
<reference evidence="4" key="1">
    <citation type="submission" date="2022-12" db="EMBL/GenBank/DDBJ databases">
        <title>Reference genome sequencing for broad-spectrum identification of bacterial and archaeal isolates by mass spectrometry.</title>
        <authorList>
            <person name="Sekiguchi Y."/>
            <person name="Tourlousse D.M."/>
        </authorList>
    </citation>
    <scope>NUCLEOTIDE SEQUENCE</scope>
    <source>
        <strain evidence="4">H2</strain>
    </source>
</reference>
<dbReference type="AlphaFoldDB" id="A0A9W6FZM7"/>
<dbReference type="Proteomes" id="UP001144352">
    <property type="component" value="Unassembled WGS sequence"/>
</dbReference>
<proteinExistence type="inferred from homology"/>
<dbReference type="InterPro" id="IPR000189">
    <property type="entry name" value="Transglyc_AS"/>
</dbReference>
<dbReference type="GO" id="GO:0000270">
    <property type="term" value="P:peptidoglycan metabolic process"/>
    <property type="evidence" value="ECO:0007669"/>
    <property type="project" value="InterPro"/>
</dbReference>
<dbReference type="PANTHER" id="PTHR37423">
    <property type="entry name" value="SOLUBLE LYTIC MUREIN TRANSGLYCOSYLASE-RELATED"/>
    <property type="match status" value="1"/>
</dbReference>
<protein>
    <submittedName>
        <fullName evidence="4">Lytic transglycosylase</fullName>
    </submittedName>
</protein>
<evidence type="ECO:0000256" key="2">
    <source>
        <dbReference type="SAM" id="MobiDB-lite"/>
    </source>
</evidence>
<sequence>MIIDTLINRPTPSEAKPQTDDRPTVREAGAGLVFDELLANGAGTDAPRAGARATAAAAAELMRLDMMRSAFTLGDAEGGGNPPAMGRAVEFMLKSFAENSREPVDPSSPVAAEGSSVAPVASAAPESLPAKSSGNWLDDVVNRASRRHGVEVGLIKAVIKAESNFNPNAVSPVGAQGLMQLMPATAKGLGVTNSFDPEQNVMAGTKFLKDLLARYGGNVDKALAAYNWGPGNVDRKPHLLPRETREYLVKVKDYYNQFA</sequence>
<dbReference type="InterPro" id="IPR023346">
    <property type="entry name" value="Lysozyme-like_dom_sf"/>
</dbReference>
<dbReference type="GO" id="GO:0008933">
    <property type="term" value="F:peptidoglycan lytic transglycosylase activity"/>
    <property type="evidence" value="ECO:0007669"/>
    <property type="project" value="InterPro"/>
</dbReference>
<gene>
    <name evidence="4" type="ORF">GHYDROH2_12660</name>
</gene>
<evidence type="ECO:0000313" key="4">
    <source>
        <dbReference type="EMBL" id="GLI37765.1"/>
    </source>
</evidence>
<evidence type="ECO:0000256" key="1">
    <source>
        <dbReference type="ARBA" id="ARBA00007734"/>
    </source>
</evidence>
<dbReference type="PANTHER" id="PTHR37423:SF2">
    <property type="entry name" value="MEMBRANE-BOUND LYTIC MUREIN TRANSGLYCOSYLASE C"/>
    <property type="match status" value="1"/>
</dbReference>
<feature type="domain" description="Transglycosylase SLT" evidence="3">
    <location>
        <begin position="140"/>
        <end position="236"/>
    </location>
</feature>
<dbReference type="PROSITE" id="PS00922">
    <property type="entry name" value="TRANSGLYCOSYLASE"/>
    <property type="match status" value="1"/>
</dbReference>
<dbReference type="CDD" id="cd00254">
    <property type="entry name" value="LT-like"/>
    <property type="match status" value="1"/>
</dbReference>
<dbReference type="RefSeq" id="WP_214185739.1">
    <property type="nucleotide sequence ID" value="NZ_BSDS01000001.1"/>
</dbReference>
<organism evidence="4 5">
    <name type="scientific">Geobacter hydrogenophilus</name>
    <dbReference type="NCBI Taxonomy" id="40983"/>
    <lineage>
        <taxon>Bacteria</taxon>
        <taxon>Pseudomonadati</taxon>
        <taxon>Thermodesulfobacteriota</taxon>
        <taxon>Desulfuromonadia</taxon>
        <taxon>Geobacterales</taxon>
        <taxon>Geobacteraceae</taxon>
        <taxon>Geobacter</taxon>
    </lineage>
</organism>
<feature type="compositionally biased region" description="Low complexity" evidence="2">
    <location>
        <begin position="107"/>
        <end position="130"/>
    </location>
</feature>
<dbReference type="Gene3D" id="1.10.530.10">
    <property type="match status" value="1"/>
</dbReference>
<comment type="caution">
    <text evidence="4">The sequence shown here is derived from an EMBL/GenBank/DDBJ whole genome shotgun (WGS) entry which is preliminary data.</text>
</comment>
<dbReference type="EMBL" id="BSDS01000001">
    <property type="protein sequence ID" value="GLI37765.1"/>
    <property type="molecule type" value="Genomic_DNA"/>
</dbReference>
<dbReference type="Pfam" id="PF01464">
    <property type="entry name" value="SLT"/>
    <property type="match status" value="1"/>
</dbReference>
<accession>A0A9W6FZM7</accession>
<feature type="region of interest" description="Disordered" evidence="2">
    <location>
        <begin position="100"/>
        <end position="132"/>
    </location>
</feature>
<keyword evidence="5" id="KW-1185">Reference proteome</keyword>
<comment type="similarity">
    <text evidence="1">Belongs to the transglycosylase Slt family.</text>
</comment>
<name>A0A9W6FZM7_9BACT</name>
<evidence type="ECO:0000259" key="3">
    <source>
        <dbReference type="Pfam" id="PF01464"/>
    </source>
</evidence>
<dbReference type="InterPro" id="IPR008258">
    <property type="entry name" value="Transglycosylase_SLT_dom_1"/>
</dbReference>